<dbReference type="NCBIfam" id="TIGR00730">
    <property type="entry name" value="Rossman fold protein, TIGR00730 family"/>
    <property type="match status" value="1"/>
</dbReference>
<dbReference type="PANTHER" id="PTHR43393">
    <property type="entry name" value="CYTOKININ RIBOSIDE 5'-MONOPHOSPHATE PHOSPHORIBOHYDROLASE"/>
    <property type="match status" value="1"/>
</dbReference>
<dbReference type="InterPro" id="IPR005269">
    <property type="entry name" value="LOG"/>
</dbReference>
<gene>
    <name evidence="3" type="ORF">SAMN02745728_00626</name>
</gene>
<comment type="catalytic activity">
    <reaction evidence="1">
        <text>AMP + H2O = D-ribose 5-phosphate + adenine</text>
        <dbReference type="Rhea" id="RHEA:20129"/>
        <dbReference type="ChEBI" id="CHEBI:15377"/>
        <dbReference type="ChEBI" id="CHEBI:16708"/>
        <dbReference type="ChEBI" id="CHEBI:78346"/>
        <dbReference type="ChEBI" id="CHEBI:456215"/>
        <dbReference type="EC" id="3.2.2.4"/>
    </reaction>
</comment>
<sequence length="221" mass="24885">MEPIKNDCNGNNAIDSLSLDSWRLFKIMAEIVEGFEVLGKIKESCISIFGSARVKEDHPLYEETRQIAKLLAESGFGIITGGGPGIMEAGNRGASEGGGQSIGLHIYLPHEQKTNFFMKTQLTFRYFFIRKLMFIKYASGYVVMPGGMGTLDELTEAFVLMQTARIKPFPIVLYKNEFWGGLIDWLKDKMVSEGFMSPHELDLLAIKDTPEEVLEFFKAHR</sequence>
<organism evidence="3 4">
    <name type="scientific">Desulfovibrio litoralis DSM 11393</name>
    <dbReference type="NCBI Taxonomy" id="1121455"/>
    <lineage>
        <taxon>Bacteria</taxon>
        <taxon>Pseudomonadati</taxon>
        <taxon>Thermodesulfobacteriota</taxon>
        <taxon>Desulfovibrionia</taxon>
        <taxon>Desulfovibrionales</taxon>
        <taxon>Desulfovibrionaceae</taxon>
        <taxon>Desulfovibrio</taxon>
    </lineage>
</organism>
<dbReference type="GO" id="GO:0009691">
    <property type="term" value="P:cytokinin biosynthetic process"/>
    <property type="evidence" value="ECO:0007669"/>
    <property type="project" value="UniProtKB-UniRule"/>
</dbReference>
<evidence type="ECO:0000313" key="3">
    <source>
        <dbReference type="EMBL" id="SHN55069.1"/>
    </source>
</evidence>
<dbReference type="InterPro" id="IPR031100">
    <property type="entry name" value="LOG_fam"/>
</dbReference>
<dbReference type="InterPro" id="IPR052341">
    <property type="entry name" value="LOG_family_nucleotidases"/>
</dbReference>
<dbReference type="SUPFAM" id="SSF102405">
    <property type="entry name" value="MCP/YpsA-like"/>
    <property type="match status" value="1"/>
</dbReference>
<dbReference type="Pfam" id="PF03641">
    <property type="entry name" value="Lysine_decarbox"/>
    <property type="match status" value="1"/>
</dbReference>
<keyword evidence="4" id="KW-1185">Reference proteome</keyword>
<keyword evidence="2" id="KW-0203">Cytokinin biosynthesis</keyword>
<dbReference type="PANTHER" id="PTHR43393:SF2">
    <property type="entry name" value="CYTOKININ RIBOSIDE 5'-MONOPHOSPHATE PHOSPHORIBOHYDROLASE"/>
    <property type="match status" value="1"/>
</dbReference>
<dbReference type="EC" id="3.2.2.n1" evidence="2"/>
<keyword evidence="2" id="KW-0378">Hydrolase</keyword>
<dbReference type="GO" id="GO:0005829">
    <property type="term" value="C:cytosol"/>
    <property type="evidence" value="ECO:0007669"/>
    <property type="project" value="TreeGrafter"/>
</dbReference>
<reference evidence="3 4" key="1">
    <citation type="submission" date="2016-12" db="EMBL/GenBank/DDBJ databases">
        <authorList>
            <person name="Song W.-J."/>
            <person name="Kurnit D.M."/>
        </authorList>
    </citation>
    <scope>NUCLEOTIDE SEQUENCE [LARGE SCALE GENOMIC DNA]</scope>
    <source>
        <strain evidence="3 4">DSM 11393</strain>
    </source>
</reference>
<name>A0A1M7S8S9_9BACT</name>
<evidence type="ECO:0000256" key="2">
    <source>
        <dbReference type="RuleBase" id="RU363015"/>
    </source>
</evidence>
<evidence type="ECO:0000313" key="4">
    <source>
        <dbReference type="Proteomes" id="UP000186469"/>
    </source>
</evidence>
<dbReference type="EMBL" id="FRDI01000003">
    <property type="protein sequence ID" value="SHN55069.1"/>
    <property type="molecule type" value="Genomic_DNA"/>
</dbReference>
<protein>
    <recommendedName>
        <fullName evidence="2">Cytokinin riboside 5'-monophosphate phosphoribohydrolase</fullName>
        <ecNumber evidence="2">3.2.2.n1</ecNumber>
    </recommendedName>
</protein>
<dbReference type="AlphaFoldDB" id="A0A1M7S8S9"/>
<dbReference type="OrthoDB" id="9801098at2"/>
<dbReference type="GO" id="GO:0008714">
    <property type="term" value="F:AMP nucleosidase activity"/>
    <property type="evidence" value="ECO:0007669"/>
    <property type="project" value="UniProtKB-EC"/>
</dbReference>
<dbReference type="RefSeq" id="WP_072696324.1">
    <property type="nucleotide sequence ID" value="NZ_FRDI01000003.1"/>
</dbReference>
<accession>A0A1M7S8S9</accession>
<dbReference type="STRING" id="1121455.SAMN02745728_00626"/>
<dbReference type="Proteomes" id="UP000186469">
    <property type="component" value="Unassembled WGS sequence"/>
</dbReference>
<dbReference type="Gene3D" id="3.40.50.450">
    <property type="match status" value="1"/>
</dbReference>
<comment type="similarity">
    <text evidence="2">Belongs to the LOG family.</text>
</comment>
<proteinExistence type="inferred from homology"/>
<evidence type="ECO:0000256" key="1">
    <source>
        <dbReference type="ARBA" id="ARBA00000274"/>
    </source>
</evidence>